<dbReference type="OrthoDB" id="3862662at2759"/>
<dbReference type="GO" id="GO:0006351">
    <property type="term" value="P:DNA-templated transcription"/>
    <property type="evidence" value="ECO:0007669"/>
    <property type="project" value="InterPro"/>
</dbReference>
<dbReference type="InterPro" id="IPR007219">
    <property type="entry name" value="XnlR_reg_dom"/>
</dbReference>
<evidence type="ECO:0000256" key="3">
    <source>
        <dbReference type="ARBA" id="ARBA00023015"/>
    </source>
</evidence>
<organism evidence="8 9">
    <name type="scientific">Aspergillus calidoustus</name>
    <dbReference type="NCBI Taxonomy" id="454130"/>
    <lineage>
        <taxon>Eukaryota</taxon>
        <taxon>Fungi</taxon>
        <taxon>Dikarya</taxon>
        <taxon>Ascomycota</taxon>
        <taxon>Pezizomycotina</taxon>
        <taxon>Eurotiomycetes</taxon>
        <taxon>Eurotiomycetidae</taxon>
        <taxon>Eurotiales</taxon>
        <taxon>Aspergillaceae</taxon>
        <taxon>Aspergillus</taxon>
        <taxon>Aspergillus subgen. Nidulantes</taxon>
    </lineage>
</organism>
<dbReference type="Proteomes" id="UP000054771">
    <property type="component" value="Unassembled WGS sequence"/>
</dbReference>
<accession>A0A0U5FV40</accession>
<keyword evidence="4" id="KW-0238">DNA-binding</keyword>
<dbReference type="Pfam" id="PF04082">
    <property type="entry name" value="Fungal_trans"/>
    <property type="match status" value="1"/>
</dbReference>
<evidence type="ECO:0000256" key="2">
    <source>
        <dbReference type="ARBA" id="ARBA00022723"/>
    </source>
</evidence>
<dbReference type="PANTHER" id="PTHR47338">
    <property type="entry name" value="ZN(II)2CYS6 TRANSCRIPTION FACTOR (EUROFUNG)-RELATED"/>
    <property type="match status" value="1"/>
</dbReference>
<evidence type="ECO:0000256" key="4">
    <source>
        <dbReference type="ARBA" id="ARBA00023125"/>
    </source>
</evidence>
<evidence type="ECO:0000256" key="5">
    <source>
        <dbReference type="ARBA" id="ARBA00023163"/>
    </source>
</evidence>
<evidence type="ECO:0000313" key="8">
    <source>
        <dbReference type="EMBL" id="CEL03474.1"/>
    </source>
</evidence>
<keyword evidence="9" id="KW-1185">Reference proteome</keyword>
<dbReference type="PROSITE" id="PS00463">
    <property type="entry name" value="ZN2_CY6_FUNGAL_1"/>
    <property type="match status" value="1"/>
</dbReference>
<dbReference type="InterPro" id="IPR001138">
    <property type="entry name" value="Zn2Cys6_DnaBD"/>
</dbReference>
<comment type="subcellular location">
    <subcellularLocation>
        <location evidence="1">Nucleus</location>
    </subcellularLocation>
</comment>
<feature type="domain" description="Zn(2)-C6 fungal-type" evidence="7">
    <location>
        <begin position="39"/>
        <end position="69"/>
    </location>
</feature>
<dbReference type="GO" id="GO:0003677">
    <property type="term" value="F:DNA binding"/>
    <property type="evidence" value="ECO:0007669"/>
    <property type="project" value="UniProtKB-KW"/>
</dbReference>
<dbReference type="CDD" id="cd00067">
    <property type="entry name" value="GAL4"/>
    <property type="match status" value="1"/>
</dbReference>
<proteinExistence type="predicted"/>
<dbReference type="AlphaFoldDB" id="A0A0U5FV40"/>
<evidence type="ECO:0000313" key="9">
    <source>
        <dbReference type="Proteomes" id="UP000054771"/>
    </source>
</evidence>
<dbReference type="EMBL" id="CDMC01000003">
    <property type="protein sequence ID" value="CEL03474.1"/>
    <property type="molecule type" value="Genomic_DNA"/>
</dbReference>
<sequence>MSHPSCSPLSQSRHARSFSRHLLSPSMSADAQRPRPKHACETCKTRKKKCNKSVPACSYCILKDLECRYVPLRPRRVYATPDTSDLSHTATYREGIGADTVYDQTLSDPAGAQVAASRHTVYRPRFESLDDVHIEVQRIIHSTAEFVDDLTSLYFRTLHVHLPIISRSRFQRSILATGSAPAPDFSVLLLTICLNSYIPSPGHRVQEGGVAGITRRRLYLSTKALLAQVQGSMQPSVPLIQASLLLAMYEYASGRADAALATVAACARMAYAAGIHTSRRDIVDATSRPEAAEAWNLWWGVVICERTFMCEAAAPEQPLTTTFPTDDASLPVERHVLDQGDLVDPGLVPNMPLLSSLTEPNVGGFARAAQACCLLDRIFEAMGIAEINTRLPRLESLDKSLQSFLSLILSRGPAKSWHHCTALAMTLRSLFILHGHILSIPREIRCISSRSLDEWKQSSLAALDTATTMVLDMANWHYDVLPPDRPSDISPMQIYVVHATLQHLRTRVHGGDSGSAPVWPTTAEEDLGRYLGRIQFQWVSS</sequence>
<dbReference type="SUPFAM" id="SSF57701">
    <property type="entry name" value="Zn2/Cys6 DNA-binding domain"/>
    <property type="match status" value="1"/>
</dbReference>
<dbReference type="InterPro" id="IPR036864">
    <property type="entry name" value="Zn2-C6_fun-type_DNA-bd_sf"/>
</dbReference>
<dbReference type="OMA" id="REATWNY"/>
<dbReference type="GO" id="GO:0008270">
    <property type="term" value="F:zinc ion binding"/>
    <property type="evidence" value="ECO:0007669"/>
    <property type="project" value="InterPro"/>
</dbReference>
<dbReference type="PANTHER" id="PTHR47338:SF20">
    <property type="entry name" value="ZN(II)2CYS6 TRANSCRIPTION FACTOR (EUROFUNG)"/>
    <property type="match status" value="1"/>
</dbReference>
<name>A0A0U5FV40_ASPCI</name>
<keyword evidence="2" id="KW-0479">Metal-binding</keyword>
<dbReference type="PROSITE" id="PS50048">
    <property type="entry name" value="ZN2_CY6_FUNGAL_2"/>
    <property type="match status" value="1"/>
</dbReference>
<dbReference type="SMART" id="SM00066">
    <property type="entry name" value="GAL4"/>
    <property type="match status" value="1"/>
</dbReference>
<evidence type="ECO:0000259" key="7">
    <source>
        <dbReference type="PROSITE" id="PS50048"/>
    </source>
</evidence>
<dbReference type="GO" id="GO:0000981">
    <property type="term" value="F:DNA-binding transcription factor activity, RNA polymerase II-specific"/>
    <property type="evidence" value="ECO:0007669"/>
    <property type="project" value="InterPro"/>
</dbReference>
<dbReference type="Pfam" id="PF00172">
    <property type="entry name" value="Zn_clus"/>
    <property type="match status" value="1"/>
</dbReference>
<dbReference type="Gene3D" id="4.10.240.10">
    <property type="entry name" value="Zn(2)-C6 fungal-type DNA-binding domain"/>
    <property type="match status" value="1"/>
</dbReference>
<protein>
    <recommendedName>
        <fullName evidence="7">Zn(2)-C6 fungal-type domain-containing protein</fullName>
    </recommendedName>
</protein>
<reference evidence="9" key="1">
    <citation type="journal article" date="2016" name="Genome Announc.">
        <title>Draft genome sequences of fungus Aspergillus calidoustus.</title>
        <authorList>
            <person name="Horn F."/>
            <person name="Linde J."/>
            <person name="Mattern D.J."/>
            <person name="Walther G."/>
            <person name="Guthke R."/>
            <person name="Scherlach K."/>
            <person name="Martin K."/>
            <person name="Brakhage A.A."/>
            <person name="Petzke L."/>
            <person name="Valiante V."/>
        </authorList>
    </citation>
    <scope>NUCLEOTIDE SEQUENCE [LARGE SCALE GENOMIC DNA]</scope>
    <source>
        <strain evidence="9">SF006504</strain>
    </source>
</reference>
<dbReference type="CDD" id="cd12148">
    <property type="entry name" value="fungal_TF_MHR"/>
    <property type="match status" value="1"/>
</dbReference>
<dbReference type="GO" id="GO:0005634">
    <property type="term" value="C:nucleus"/>
    <property type="evidence" value="ECO:0007669"/>
    <property type="project" value="UniProtKB-SubCell"/>
</dbReference>
<evidence type="ECO:0000256" key="1">
    <source>
        <dbReference type="ARBA" id="ARBA00004123"/>
    </source>
</evidence>
<gene>
    <name evidence="8" type="ORF">ASPCAL04628</name>
</gene>
<keyword evidence="5" id="KW-0804">Transcription</keyword>
<keyword evidence="3" id="KW-0805">Transcription regulation</keyword>
<keyword evidence="6" id="KW-0539">Nucleus</keyword>
<dbReference type="InterPro" id="IPR050815">
    <property type="entry name" value="TF_fung"/>
</dbReference>
<evidence type="ECO:0000256" key="6">
    <source>
        <dbReference type="ARBA" id="ARBA00023242"/>
    </source>
</evidence>